<dbReference type="EMBL" id="JXKM01000004">
    <property type="protein sequence ID" value="OJG36008.1"/>
    <property type="molecule type" value="Genomic_DNA"/>
</dbReference>
<accession>A0A1L8SVN1</accession>
<comment type="caution">
    <text evidence="1">The sequence shown here is derived from an EMBL/GenBank/DDBJ whole genome shotgun (WGS) entry which is preliminary data.</text>
</comment>
<reference evidence="1 2" key="1">
    <citation type="submission" date="2014-12" db="EMBL/GenBank/DDBJ databases">
        <title>Draft genome sequences of 29 type strains of Enterococci.</title>
        <authorList>
            <person name="Zhong Z."/>
            <person name="Sun Z."/>
            <person name="Liu W."/>
            <person name="Zhang W."/>
            <person name="Zhang H."/>
        </authorList>
    </citation>
    <scope>NUCLEOTIDE SEQUENCE [LARGE SCALE GENOMIC DNA]</scope>
    <source>
        <strain evidence="1 2">DSM 22802</strain>
    </source>
</reference>
<gene>
    <name evidence="1" type="ORF">RV00_GL002152</name>
</gene>
<evidence type="ECO:0000313" key="1">
    <source>
        <dbReference type="EMBL" id="OJG36008.1"/>
    </source>
</evidence>
<organism evidence="1 2">
    <name type="scientific">Enterococcus devriesei</name>
    <dbReference type="NCBI Taxonomy" id="319970"/>
    <lineage>
        <taxon>Bacteria</taxon>
        <taxon>Bacillati</taxon>
        <taxon>Bacillota</taxon>
        <taxon>Bacilli</taxon>
        <taxon>Lactobacillales</taxon>
        <taxon>Enterococcaceae</taxon>
        <taxon>Enterococcus</taxon>
    </lineage>
</organism>
<dbReference type="OrthoDB" id="9787478at2"/>
<evidence type="ECO:0008006" key="3">
    <source>
        <dbReference type="Google" id="ProtNLM"/>
    </source>
</evidence>
<dbReference type="Pfam" id="PF07505">
    <property type="entry name" value="DUF5131"/>
    <property type="match status" value="1"/>
</dbReference>
<keyword evidence="2" id="KW-1185">Reference proteome</keyword>
<sequence>MAFWNPWRGCRRVSEGCKFCFIHEGDKKRAVDTSLIEKTAQFDAPIKQTKNGYKMKSGQKVYVCFSSDFLIEEADPWRGECWQMMRERSDLQFIFLTKRIQRLSEVAPKDWGEGYDNVTIGVSVETQARADQRLSSLQQLPVKHKNIICQPLLEEVTLADYLEGVELVMAGGEYHQKARPLNYDWILKLREEAVAARIPFEFRQCGTHFIKDEEMYQLNYRQLFSQAKKANINWYPN</sequence>
<dbReference type="InterPro" id="IPR011101">
    <property type="entry name" value="DUF5131"/>
</dbReference>
<dbReference type="STRING" id="319970.RV00_GL002152"/>
<protein>
    <recommendedName>
        <fullName evidence="3">DUF5131 family protein</fullName>
    </recommendedName>
</protein>
<dbReference type="AlphaFoldDB" id="A0A1L8SVN1"/>
<evidence type="ECO:0000313" key="2">
    <source>
        <dbReference type="Proteomes" id="UP000183700"/>
    </source>
</evidence>
<name>A0A1L8SVN1_9ENTE</name>
<proteinExistence type="predicted"/>
<dbReference type="RefSeq" id="WP_071861969.1">
    <property type="nucleotide sequence ID" value="NZ_JAHLOV010000007.1"/>
</dbReference>
<dbReference type="Proteomes" id="UP000183700">
    <property type="component" value="Unassembled WGS sequence"/>
</dbReference>